<proteinExistence type="predicted"/>
<sequence>ISDQSWSFNMKVMELLPVCFLSAGEGPTSEQLLLVNPRQTHNWDKYETRKYSLEVQPGSTAWKYSLEVQPGSIAWKYCLEVQPGSTAWKYSQEYSLEYSLEVLPGSTARKFQGFKTPSVWRRLRSAALGPAVSSKVKPAAPSGLTLGRTPANDGWDI</sequence>
<name>A0A9N7YFN9_PLEPL</name>
<gene>
    <name evidence="1" type="ORF">PLEPLA_LOCUS11777</name>
</gene>
<accession>A0A9N7YFN9</accession>
<dbReference type="EMBL" id="CADEAL010000686">
    <property type="protein sequence ID" value="CAB1423856.1"/>
    <property type="molecule type" value="Genomic_DNA"/>
</dbReference>
<keyword evidence="2" id="KW-1185">Reference proteome</keyword>
<organism evidence="1 2">
    <name type="scientific">Pleuronectes platessa</name>
    <name type="common">European plaice</name>
    <dbReference type="NCBI Taxonomy" id="8262"/>
    <lineage>
        <taxon>Eukaryota</taxon>
        <taxon>Metazoa</taxon>
        <taxon>Chordata</taxon>
        <taxon>Craniata</taxon>
        <taxon>Vertebrata</taxon>
        <taxon>Euteleostomi</taxon>
        <taxon>Actinopterygii</taxon>
        <taxon>Neopterygii</taxon>
        <taxon>Teleostei</taxon>
        <taxon>Neoteleostei</taxon>
        <taxon>Acanthomorphata</taxon>
        <taxon>Carangaria</taxon>
        <taxon>Pleuronectiformes</taxon>
        <taxon>Pleuronectoidei</taxon>
        <taxon>Pleuronectidae</taxon>
        <taxon>Pleuronectes</taxon>
    </lineage>
</organism>
<evidence type="ECO:0000313" key="1">
    <source>
        <dbReference type="EMBL" id="CAB1423856.1"/>
    </source>
</evidence>
<evidence type="ECO:0000313" key="2">
    <source>
        <dbReference type="Proteomes" id="UP001153269"/>
    </source>
</evidence>
<protein>
    <submittedName>
        <fullName evidence="1">Uncharacterized protein</fullName>
    </submittedName>
</protein>
<dbReference type="AlphaFoldDB" id="A0A9N7YFN9"/>
<comment type="caution">
    <text evidence="1">The sequence shown here is derived from an EMBL/GenBank/DDBJ whole genome shotgun (WGS) entry which is preliminary data.</text>
</comment>
<dbReference type="Proteomes" id="UP001153269">
    <property type="component" value="Unassembled WGS sequence"/>
</dbReference>
<reference evidence="1" key="1">
    <citation type="submission" date="2020-03" db="EMBL/GenBank/DDBJ databases">
        <authorList>
            <person name="Weist P."/>
        </authorList>
    </citation>
    <scope>NUCLEOTIDE SEQUENCE</scope>
</reference>
<feature type="non-terminal residue" evidence="1">
    <location>
        <position position="157"/>
    </location>
</feature>